<organism evidence="4 5">
    <name type="scientific">Acidisphaera rubrifaciens HS-AP3</name>
    <dbReference type="NCBI Taxonomy" id="1231350"/>
    <lineage>
        <taxon>Bacteria</taxon>
        <taxon>Pseudomonadati</taxon>
        <taxon>Pseudomonadota</taxon>
        <taxon>Alphaproteobacteria</taxon>
        <taxon>Acetobacterales</taxon>
        <taxon>Acetobacteraceae</taxon>
        <taxon>Acidisphaera</taxon>
    </lineage>
</organism>
<dbReference type="InterPro" id="IPR008258">
    <property type="entry name" value="Transglycosylase_SLT_dom_1"/>
</dbReference>
<dbReference type="Gene3D" id="1.10.530.10">
    <property type="match status" value="1"/>
</dbReference>
<evidence type="ECO:0000256" key="2">
    <source>
        <dbReference type="SAM" id="SignalP"/>
    </source>
</evidence>
<dbReference type="Proteomes" id="UP000032680">
    <property type="component" value="Unassembled WGS sequence"/>
</dbReference>
<feature type="chain" id="PRO_5002309748" evidence="2">
    <location>
        <begin position="18"/>
        <end position="175"/>
    </location>
</feature>
<evidence type="ECO:0000313" key="5">
    <source>
        <dbReference type="Proteomes" id="UP000032680"/>
    </source>
</evidence>
<dbReference type="CDD" id="cd13400">
    <property type="entry name" value="LT_IagB-like"/>
    <property type="match status" value="1"/>
</dbReference>
<comment type="caution">
    <text evidence="4">The sequence shown here is derived from an EMBL/GenBank/DDBJ whole genome shotgun (WGS) entry which is preliminary data.</text>
</comment>
<name>A0A0D6P4M9_9PROT</name>
<protein>
    <submittedName>
        <fullName evidence="4">Type IV pili biogenesis BfpH</fullName>
    </submittedName>
</protein>
<evidence type="ECO:0000259" key="3">
    <source>
        <dbReference type="Pfam" id="PF01464"/>
    </source>
</evidence>
<proteinExistence type="inferred from homology"/>
<accession>A0A0D6P4M9</accession>
<gene>
    <name evidence="4" type="ORF">Asru_0128_04</name>
</gene>
<sequence>MAIPYLACMLLVARVYALPPRVLPSIQAVEGGRAGLVHANTDGSDDYGVMQINSRWVPALARVARLAPDDTRRRLIDQPCFNIAAAGLIMRTYLNEAHGDLLRAVGYYHSHTPAYGESYRLRVIGAATRLFIAPRPAGEMPATAAPPSPAVPRVRLVAQRTAGVRHRTVSRLSHR</sequence>
<evidence type="ECO:0000256" key="1">
    <source>
        <dbReference type="ARBA" id="ARBA00009387"/>
    </source>
</evidence>
<reference evidence="4 5" key="1">
    <citation type="submission" date="2012-11" db="EMBL/GenBank/DDBJ databases">
        <title>Whole genome sequence of Acidisphaera rubrifaciens HS-AP3.</title>
        <authorList>
            <person name="Azuma Y."/>
            <person name="Higashiura N."/>
            <person name="Hirakawa H."/>
            <person name="Matsushita K."/>
        </authorList>
    </citation>
    <scope>NUCLEOTIDE SEQUENCE [LARGE SCALE GENOMIC DNA]</scope>
    <source>
        <strain evidence="4 5">HS-AP3</strain>
    </source>
</reference>
<feature type="signal peptide" evidence="2">
    <location>
        <begin position="1"/>
        <end position="17"/>
    </location>
</feature>
<dbReference type="InterPro" id="IPR023346">
    <property type="entry name" value="Lysozyme-like_dom_sf"/>
</dbReference>
<keyword evidence="5" id="KW-1185">Reference proteome</keyword>
<dbReference type="AlphaFoldDB" id="A0A0D6P4M9"/>
<comment type="similarity">
    <text evidence="1">Belongs to the virb1 family.</text>
</comment>
<dbReference type="EMBL" id="BANB01000128">
    <property type="protein sequence ID" value="GAN76607.1"/>
    <property type="molecule type" value="Genomic_DNA"/>
</dbReference>
<dbReference type="SUPFAM" id="SSF53955">
    <property type="entry name" value="Lysozyme-like"/>
    <property type="match status" value="1"/>
</dbReference>
<evidence type="ECO:0000313" key="4">
    <source>
        <dbReference type="EMBL" id="GAN76607.1"/>
    </source>
</evidence>
<keyword evidence="2" id="KW-0732">Signal</keyword>
<dbReference type="RefSeq" id="WP_084623241.1">
    <property type="nucleotide sequence ID" value="NZ_BANB01000128.1"/>
</dbReference>
<feature type="domain" description="Transglycosylase SLT" evidence="3">
    <location>
        <begin position="39"/>
        <end position="109"/>
    </location>
</feature>
<dbReference type="Pfam" id="PF01464">
    <property type="entry name" value="SLT"/>
    <property type="match status" value="1"/>
</dbReference>
<dbReference type="OrthoDB" id="9808681at2"/>